<proteinExistence type="inferred from homology"/>
<dbReference type="Pfam" id="PF13458">
    <property type="entry name" value="Peripla_BP_6"/>
    <property type="match status" value="1"/>
</dbReference>
<evidence type="ECO:0000313" key="6">
    <source>
        <dbReference type="Proteomes" id="UP000295382"/>
    </source>
</evidence>
<organism evidence="5 6">
    <name type="scientific">Paucimonas lemoignei</name>
    <name type="common">Pseudomonas lemoignei</name>
    <dbReference type="NCBI Taxonomy" id="29443"/>
    <lineage>
        <taxon>Bacteria</taxon>
        <taxon>Pseudomonadati</taxon>
        <taxon>Pseudomonadota</taxon>
        <taxon>Betaproteobacteria</taxon>
        <taxon>Burkholderiales</taxon>
        <taxon>Burkholderiaceae</taxon>
        <taxon>Paucimonas</taxon>
    </lineage>
</organism>
<dbReference type="Proteomes" id="UP000295382">
    <property type="component" value="Unassembled WGS sequence"/>
</dbReference>
<dbReference type="AlphaFoldDB" id="A0A4V2UI84"/>
<evidence type="ECO:0000313" key="5">
    <source>
        <dbReference type="EMBL" id="TCS34049.1"/>
    </source>
</evidence>
<evidence type="ECO:0000256" key="3">
    <source>
        <dbReference type="SAM" id="SignalP"/>
    </source>
</evidence>
<dbReference type="Gene3D" id="3.40.50.2300">
    <property type="match status" value="2"/>
</dbReference>
<dbReference type="PANTHER" id="PTHR30483:SF6">
    <property type="entry name" value="PERIPLASMIC BINDING PROTEIN OF ABC TRANSPORTER FOR NATURAL AMINO ACIDS"/>
    <property type="match status" value="1"/>
</dbReference>
<reference evidence="5 6" key="1">
    <citation type="submission" date="2019-03" db="EMBL/GenBank/DDBJ databases">
        <title>Genomic Encyclopedia of Type Strains, Phase IV (KMG-IV): sequencing the most valuable type-strain genomes for metagenomic binning, comparative biology and taxonomic classification.</title>
        <authorList>
            <person name="Goeker M."/>
        </authorList>
    </citation>
    <scope>NUCLEOTIDE SEQUENCE [LARGE SCALE GENOMIC DNA]</scope>
    <source>
        <strain evidence="5 6">DSM 7445</strain>
    </source>
</reference>
<dbReference type="InterPro" id="IPR028081">
    <property type="entry name" value="Leu-bd"/>
</dbReference>
<protein>
    <submittedName>
        <fullName evidence="5">Branched-chain amino acid transport system substrate-binding protein</fullName>
    </submittedName>
</protein>
<accession>A0A4V2UI84</accession>
<dbReference type="PANTHER" id="PTHR30483">
    <property type="entry name" value="LEUCINE-SPECIFIC-BINDING PROTEIN"/>
    <property type="match status" value="1"/>
</dbReference>
<dbReference type="InterPro" id="IPR028082">
    <property type="entry name" value="Peripla_BP_I"/>
</dbReference>
<name>A0A4V2UI84_PAULE</name>
<dbReference type="SUPFAM" id="SSF53822">
    <property type="entry name" value="Periplasmic binding protein-like I"/>
    <property type="match status" value="1"/>
</dbReference>
<keyword evidence="6" id="KW-1185">Reference proteome</keyword>
<feature type="chain" id="PRO_5020507982" evidence="3">
    <location>
        <begin position="31"/>
        <end position="408"/>
    </location>
</feature>
<dbReference type="InterPro" id="IPR051010">
    <property type="entry name" value="BCAA_transport"/>
</dbReference>
<dbReference type="EMBL" id="SLZQ01000014">
    <property type="protein sequence ID" value="TCS34049.1"/>
    <property type="molecule type" value="Genomic_DNA"/>
</dbReference>
<feature type="signal peptide" evidence="3">
    <location>
        <begin position="1"/>
        <end position="30"/>
    </location>
</feature>
<feature type="domain" description="Leucine-binding protein" evidence="4">
    <location>
        <begin position="36"/>
        <end position="372"/>
    </location>
</feature>
<evidence type="ECO:0000256" key="2">
    <source>
        <dbReference type="ARBA" id="ARBA00022729"/>
    </source>
</evidence>
<keyword evidence="2 3" id="KW-0732">Signal</keyword>
<sequence length="408" mass="44170">MSKTKKFSLKAITLATTAAFTLGISAQASAQISDDTIKIGMLTDMSGVYSDISGQGGIEALKMAIADMGGSINGKKIELVYADHLHKADIASSKAREWADRDGVDLLMAGANSAVMLAMGKIASEKKKVFMIPATGTGRITNEDCNPYMIHYGYDTVAAARGTSSAVVNQGGKSWYYLTADYVFGHSLEGDSAKVVKANGGTVLGAARHPLNASDFSSFLMMAQASKAQVLGFANASNDLVASIKAANEFGVNRSMKMAVLLMFITDVHALGLQQTQGLYSTDSWYWDQSPESRAWSKRYFAVMKRMPTALHASTYSAAMTYLKAVKALGTDDADKVMAYLKKNPVNDMYTSNAKIREDGRLMSDLKLIQVKKPEESKAPWDYYKIVQNIKAEDAFTTKAESKCSLLK</sequence>
<dbReference type="RefSeq" id="WP_132260033.1">
    <property type="nucleotide sequence ID" value="NZ_SLZQ01000014.1"/>
</dbReference>
<comment type="similarity">
    <text evidence="1">Belongs to the leucine-binding protein family.</text>
</comment>
<dbReference type="CDD" id="cd06327">
    <property type="entry name" value="PBP1_SBP-like"/>
    <property type="match status" value="1"/>
</dbReference>
<evidence type="ECO:0000256" key="1">
    <source>
        <dbReference type="ARBA" id="ARBA00010062"/>
    </source>
</evidence>
<comment type="caution">
    <text evidence="5">The sequence shown here is derived from an EMBL/GenBank/DDBJ whole genome shotgun (WGS) entry which is preliminary data.</text>
</comment>
<gene>
    <name evidence="5" type="ORF">EDC30_11478</name>
</gene>
<dbReference type="OrthoDB" id="8887944at2"/>
<evidence type="ECO:0000259" key="4">
    <source>
        <dbReference type="Pfam" id="PF13458"/>
    </source>
</evidence>